<dbReference type="Proteomes" id="UP001196565">
    <property type="component" value="Unassembled WGS sequence"/>
</dbReference>
<accession>A0ABS7A3Z2</accession>
<keyword evidence="5" id="KW-0808">Transferase</keyword>
<comment type="caution">
    <text evidence="5">The sequence shown here is derived from an EMBL/GenBank/DDBJ whole genome shotgun (WGS) entry which is preliminary data.</text>
</comment>
<dbReference type="Pfam" id="PF02397">
    <property type="entry name" value="Bac_transf"/>
    <property type="match status" value="1"/>
</dbReference>
<keyword evidence="6" id="KW-1185">Reference proteome</keyword>
<keyword evidence="2" id="KW-0270">Exopolysaccharide synthesis</keyword>
<name>A0ABS7A3Z2_9PROT</name>
<dbReference type="PANTHER" id="PTHR30576">
    <property type="entry name" value="COLANIC BIOSYNTHESIS UDP-GLUCOSE LIPID CARRIER TRANSFERASE"/>
    <property type="match status" value="1"/>
</dbReference>
<gene>
    <name evidence="5" type="ORF">KPL78_01425</name>
</gene>
<dbReference type="InterPro" id="IPR003362">
    <property type="entry name" value="Bact_transf"/>
</dbReference>
<evidence type="ECO:0000256" key="1">
    <source>
        <dbReference type="ARBA" id="ARBA00006464"/>
    </source>
</evidence>
<evidence type="ECO:0000313" key="5">
    <source>
        <dbReference type="EMBL" id="MBW6396482.1"/>
    </source>
</evidence>
<protein>
    <submittedName>
        <fullName evidence="5">Sugar transferase</fullName>
    </submittedName>
</protein>
<evidence type="ECO:0000313" key="6">
    <source>
        <dbReference type="Proteomes" id="UP001196565"/>
    </source>
</evidence>
<reference evidence="5 6" key="1">
    <citation type="submission" date="2021-07" db="EMBL/GenBank/DDBJ databases">
        <authorList>
            <person name="So Y."/>
        </authorList>
    </citation>
    <scope>NUCLEOTIDE SEQUENCE [LARGE SCALE GENOMIC DNA]</scope>
    <source>
        <strain evidence="5 6">HJA6</strain>
    </source>
</reference>
<evidence type="ECO:0000256" key="2">
    <source>
        <dbReference type="ARBA" id="ARBA00023169"/>
    </source>
</evidence>
<comment type="similarity">
    <text evidence="1">Belongs to the bacterial sugar transferase family.</text>
</comment>
<evidence type="ECO:0000259" key="4">
    <source>
        <dbReference type="Pfam" id="PF02397"/>
    </source>
</evidence>
<dbReference type="PANTHER" id="PTHR30576:SF0">
    <property type="entry name" value="UNDECAPRENYL-PHOSPHATE N-ACETYLGALACTOSAMINYL 1-PHOSPHATE TRANSFERASE-RELATED"/>
    <property type="match status" value="1"/>
</dbReference>
<dbReference type="EMBL" id="JAHYBZ010000001">
    <property type="protein sequence ID" value="MBW6396482.1"/>
    <property type="molecule type" value="Genomic_DNA"/>
</dbReference>
<dbReference type="GO" id="GO:0016740">
    <property type="term" value="F:transferase activity"/>
    <property type="evidence" value="ECO:0007669"/>
    <property type="project" value="UniProtKB-KW"/>
</dbReference>
<proteinExistence type="inferred from homology"/>
<feature type="region of interest" description="Disordered" evidence="3">
    <location>
        <begin position="205"/>
        <end position="241"/>
    </location>
</feature>
<organism evidence="5 6">
    <name type="scientific">Roseomonas alba</name>
    <dbReference type="NCBI Taxonomy" id="2846776"/>
    <lineage>
        <taxon>Bacteria</taxon>
        <taxon>Pseudomonadati</taxon>
        <taxon>Pseudomonadota</taxon>
        <taxon>Alphaproteobacteria</taxon>
        <taxon>Acetobacterales</taxon>
        <taxon>Roseomonadaceae</taxon>
        <taxon>Roseomonas</taxon>
    </lineage>
</organism>
<evidence type="ECO:0000256" key="3">
    <source>
        <dbReference type="SAM" id="MobiDB-lite"/>
    </source>
</evidence>
<feature type="domain" description="Bacterial sugar transferase" evidence="4">
    <location>
        <begin position="2"/>
        <end position="182"/>
    </location>
</feature>
<sequence>MLVTFLPMLLLTCLGILILEGRPVFYVSRRRLDAGPPKPVLKFRTMRRDAERIANRNTVPIANTRFLNLPPDSPLYTPIGRSIERLMLTEMPQLIHVISGRMSVVGNRPLPENVVAALSKEFPGVEARFLVRGGLTGPVQLIGRDRISDADRLELEIAYCRAVLAAYSPLLDLKILVYTVLSGISAHFRFTPEELGALLASHTEQKASMQPRMHQPLLGSAEKERPAEAAVPIPERRRARS</sequence>